<sequence length="247" mass="26541">MLDEDGCFGESVAASYDESSAEMFDPRVVGPAVDLPAELAGDGGRALVFGVGTGRVALPLAARGAEVHGIDMSRAMAERLRAEPGGDGIGVTIGDFATAKVEGTFSVAYLVYDTIMNLTSQDAQVDCFRNAAVHLEPGGCFVVEVGVPDLRRLPPGQNAVPFRVGEGRLGFDLYDVAGQSVTSHHVSVRDGHGSYLAVPFRYVWPAELDLMARLAGMRLRERWDGWTREPFTSESRRHVSVWEKAAG</sequence>
<keyword evidence="2" id="KW-0808">Transferase</keyword>
<dbReference type="Pfam" id="PF13649">
    <property type="entry name" value="Methyltransf_25"/>
    <property type="match status" value="1"/>
</dbReference>
<dbReference type="EMBL" id="BMVN01000083">
    <property type="protein sequence ID" value="GHA71982.1"/>
    <property type="molecule type" value="Genomic_DNA"/>
</dbReference>
<dbReference type="InterPro" id="IPR041698">
    <property type="entry name" value="Methyltransf_25"/>
</dbReference>
<organism evidence="2 3">
    <name type="scientific">Streptomyces canarius</name>
    <dbReference type="NCBI Taxonomy" id="285453"/>
    <lineage>
        <taxon>Bacteria</taxon>
        <taxon>Bacillati</taxon>
        <taxon>Actinomycetota</taxon>
        <taxon>Actinomycetes</taxon>
        <taxon>Kitasatosporales</taxon>
        <taxon>Streptomycetaceae</taxon>
        <taxon>Streptomyces</taxon>
    </lineage>
</organism>
<comment type="caution">
    <text evidence="2">The sequence shown here is derived from an EMBL/GenBank/DDBJ whole genome shotgun (WGS) entry which is preliminary data.</text>
</comment>
<keyword evidence="3" id="KW-1185">Reference proteome</keyword>
<dbReference type="SUPFAM" id="SSF53335">
    <property type="entry name" value="S-adenosyl-L-methionine-dependent methyltransferases"/>
    <property type="match status" value="1"/>
</dbReference>
<dbReference type="CDD" id="cd02440">
    <property type="entry name" value="AdoMet_MTases"/>
    <property type="match status" value="1"/>
</dbReference>
<evidence type="ECO:0000313" key="3">
    <source>
        <dbReference type="Proteomes" id="UP000653644"/>
    </source>
</evidence>
<feature type="domain" description="Methyltransferase" evidence="1">
    <location>
        <begin position="47"/>
        <end position="139"/>
    </location>
</feature>
<gene>
    <name evidence="2" type="ORF">GCM10010345_88790</name>
</gene>
<evidence type="ECO:0000259" key="1">
    <source>
        <dbReference type="Pfam" id="PF13649"/>
    </source>
</evidence>
<evidence type="ECO:0000313" key="2">
    <source>
        <dbReference type="EMBL" id="GHA71982.1"/>
    </source>
</evidence>
<dbReference type="Proteomes" id="UP000653644">
    <property type="component" value="Unassembled WGS sequence"/>
</dbReference>
<dbReference type="GO" id="GO:0008168">
    <property type="term" value="F:methyltransferase activity"/>
    <property type="evidence" value="ECO:0007669"/>
    <property type="project" value="UniProtKB-KW"/>
</dbReference>
<proteinExistence type="predicted"/>
<dbReference type="Gene3D" id="3.40.50.150">
    <property type="entry name" value="Vaccinia Virus protein VP39"/>
    <property type="match status" value="1"/>
</dbReference>
<keyword evidence="2" id="KW-0489">Methyltransferase</keyword>
<dbReference type="InterPro" id="IPR029063">
    <property type="entry name" value="SAM-dependent_MTases_sf"/>
</dbReference>
<accession>A0ABQ3DC03</accession>
<dbReference type="GO" id="GO:0032259">
    <property type="term" value="P:methylation"/>
    <property type="evidence" value="ECO:0007669"/>
    <property type="project" value="UniProtKB-KW"/>
</dbReference>
<name>A0ABQ3DC03_9ACTN</name>
<dbReference type="RefSeq" id="WP_189894871.1">
    <property type="nucleotide sequence ID" value="NZ_BMVN01000083.1"/>
</dbReference>
<protein>
    <submittedName>
        <fullName evidence="2">Methyltransferase</fullName>
    </submittedName>
</protein>
<reference evidence="3" key="1">
    <citation type="journal article" date="2019" name="Int. J. Syst. Evol. Microbiol.">
        <title>The Global Catalogue of Microorganisms (GCM) 10K type strain sequencing project: providing services to taxonomists for standard genome sequencing and annotation.</title>
        <authorList>
            <consortium name="The Broad Institute Genomics Platform"/>
            <consortium name="The Broad Institute Genome Sequencing Center for Infectious Disease"/>
            <person name="Wu L."/>
            <person name="Ma J."/>
        </authorList>
    </citation>
    <scope>NUCLEOTIDE SEQUENCE [LARGE SCALE GENOMIC DNA]</scope>
    <source>
        <strain evidence="3">JCM 4733</strain>
    </source>
</reference>